<proteinExistence type="predicted"/>
<organism evidence="1 2">
    <name type="scientific">Entomophthora muscae</name>
    <dbReference type="NCBI Taxonomy" id="34485"/>
    <lineage>
        <taxon>Eukaryota</taxon>
        <taxon>Fungi</taxon>
        <taxon>Fungi incertae sedis</taxon>
        <taxon>Zoopagomycota</taxon>
        <taxon>Entomophthoromycotina</taxon>
        <taxon>Entomophthoromycetes</taxon>
        <taxon>Entomophthorales</taxon>
        <taxon>Entomophthoraceae</taxon>
        <taxon>Entomophthora</taxon>
    </lineage>
</organism>
<accession>A0ACC2TC96</accession>
<gene>
    <name evidence="1" type="ORF">DSO57_1029678</name>
</gene>
<reference evidence="1" key="1">
    <citation type="submission" date="2022-04" db="EMBL/GenBank/DDBJ databases">
        <title>Genome of the entomopathogenic fungus Entomophthora muscae.</title>
        <authorList>
            <person name="Elya C."/>
            <person name="Lovett B.R."/>
            <person name="Lee E."/>
            <person name="Macias A.M."/>
            <person name="Hajek A.E."/>
            <person name="De Bivort B.L."/>
            <person name="Kasson M.T."/>
            <person name="De Fine Licht H.H."/>
            <person name="Stajich J.E."/>
        </authorList>
    </citation>
    <scope>NUCLEOTIDE SEQUENCE</scope>
    <source>
        <strain evidence="1">Berkeley</strain>
    </source>
</reference>
<evidence type="ECO:0000313" key="1">
    <source>
        <dbReference type="EMBL" id="KAJ9072232.1"/>
    </source>
</evidence>
<protein>
    <submittedName>
        <fullName evidence="1">Uncharacterized protein</fullName>
    </submittedName>
</protein>
<dbReference type="Proteomes" id="UP001165960">
    <property type="component" value="Unassembled WGS sequence"/>
</dbReference>
<sequence>MLIGTDLLRTYQTEISHLHGHFSILGYTVPLLFKDSSDVFLVSKEETCRRHVCLWYPHGVLDLPYRVANASVKSLPVYGNNQKGLKLRSNQLVRIPPKTQVAVDTGLYLDLPPGLHLEISSINGPSYKEPLAAPGIRDSAAQETLKVLLLNLLSTEMKISKGQHVAILRIGHNKELSAIYFLGGLEELGISLSDKSLVAAIISQDNRVGLTKDDKDSFEALLDELKKIFAAFNEDLGCAEGEPHKLM</sequence>
<comment type="caution">
    <text evidence="1">The sequence shown here is derived from an EMBL/GenBank/DDBJ whole genome shotgun (WGS) entry which is preliminary data.</text>
</comment>
<keyword evidence="2" id="KW-1185">Reference proteome</keyword>
<name>A0ACC2TC96_9FUNG</name>
<evidence type="ECO:0000313" key="2">
    <source>
        <dbReference type="Proteomes" id="UP001165960"/>
    </source>
</evidence>
<dbReference type="EMBL" id="QTSX02003038">
    <property type="protein sequence ID" value="KAJ9072232.1"/>
    <property type="molecule type" value="Genomic_DNA"/>
</dbReference>